<reference evidence="2" key="4">
    <citation type="submission" date="2019-03" db="UniProtKB">
        <authorList>
            <consortium name="EnsemblPlants"/>
        </authorList>
    </citation>
    <scope>IDENTIFICATION</scope>
</reference>
<dbReference type="InterPro" id="IPR026960">
    <property type="entry name" value="RVT-Znf"/>
</dbReference>
<dbReference type="Proteomes" id="UP000015105">
    <property type="component" value="Chromosome 6D"/>
</dbReference>
<dbReference type="Pfam" id="PF13966">
    <property type="entry name" value="zf-RVT"/>
    <property type="match status" value="1"/>
</dbReference>
<reference evidence="2" key="5">
    <citation type="journal article" date="2021" name="G3 (Bethesda)">
        <title>Aegilops tauschii genome assembly Aet v5.0 features greater sequence contiguity and improved annotation.</title>
        <authorList>
            <person name="Wang L."/>
            <person name="Zhu T."/>
            <person name="Rodriguez J.C."/>
            <person name="Deal K.R."/>
            <person name="Dubcovsky J."/>
            <person name="McGuire P.E."/>
            <person name="Lux T."/>
            <person name="Spannagl M."/>
            <person name="Mayer K.F.X."/>
            <person name="Baldrich P."/>
            <person name="Meyers B.C."/>
            <person name="Huo N."/>
            <person name="Gu Y.Q."/>
            <person name="Zhou H."/>
            <person name="Devos K.M."/>
            <person name="Bennetzen J.L."/>
            <person name="Unver T."/>
            <person name="Budak H."/>
            <person name="Gulick P.J."/>
            <person name="Galiba G."/>
            <person name="Kalapos B."/>
            <person name="Nelson D.R."/>
            <person name="Li P."/>
            <person name="You F.M."/>
            <person name="Luo M.C."/>
            <person name="Dvorak J."/>
        </authorList>
    </citation>
    <scope>NUCLEOTIDE SEQUENCE [LARGE SCALE GENOMIC DNA]</scope>
    <source>
        <strain evidence="2">cv. AL8/78</strain>
    </source>
</reference>
<reference evidence="3" key="2">
    <citation type="journal article" date="2017" name="Nat. Plants">
        <title>The Aegilops tauschii genome reveals multiple impacts of transposons.</title>
        <authorList>
            <person name="Zhao G."/>
            <person name="Zou C."/>
            <person name="Li K."/>
            <person name="Wang K."/>
            <person name="Li T."/>
            <person name="Gao L."/>
            <person name="Zhang X."/>
            <person name="Wang H."/>
            <person name="Yang Z."/>
            <person name="Liu X."/>
            <person name="Jiang W."/>
            <person name="Mao L."/>
            <person name="Kong X."/>
            <person name="Jiao Y."/>
            <person name="Jia J."/>
        </authorList>
    </citation>
    <scope>NUCLEOTIDE SEQUENCE [LARGE SCALE GENOMIC DNA]</scope>
    <source>
        <strain evidence="3">cv. AL8/78</strain>
    </source>
</reference>
<sequence length="233" mass="26991">MFFASTTMVLGDGRTTLFWDDRWINGQSVREIAPMLYQCIPKRRRKTRTVAEGLGGNTWARDIQGTLRIHEIGQYLMLWQALQHRPLSDEPDRLLWRWTASATYSAQSCYAATFQGSTRRHSWKLIWKSWAPPRVKFFHWLANQDVVGRRRGWPAVACNTTPGVSFATKTRRPSNTCSWHVHSLSRLGASPWTGRVYLPNHQPTNLPCWTGGCVRRHRPLLHYAKLYNQSHCS</sequence>
<dbReference type="AlphaFoldDB" id="A0A453NMC4"/>
<protein>
    <recommendedName>
        <fullName evidence="1">Reverse transcriptase zinc-binding domain-containing protein</fullName>
    </recommendedName>
</protein>
<dbReference type="Gramene" id="AET6Gv20417400.2">
    <property type="protein sequence ID" value="AET6Gv20417400.2"/>
    <property type="gene ID" value="AET6Gv20417400"/>
</dbReference>
<dbReference type="PANTHER" id="PTHR36617:SF17">
    <property type="entry name" value="OS01G0114800 PROTEIN"/>
    <property type="match status" value="1"/>
</dbReference>
<proteinExistence type="predicted"/>
<evidence type="ECO:0000313" key="2">
    <source>
        <dbReference type="EnsemblPlants" id="AET6Gv20417400.2"/>
    </source>
</evidence>
<name>A0A453NMC4_AEGTS</name>
<dbReference type="EnsemblPlants" id="AET6Gv20417400.2">
    <property type="protein sequence ID" value="AET6Gv20417400.2"/>
    <property type="gene ID" value="AET6Gv20417400"/>
</dbReference>
<accession>A0A453NMC4</accession>
<keyword evidence="3" id="KW-1185">Reference proteome</keyword>
<feature type="domain" description="Reverse transcriptase zinc-binding" evidence="1">
    <location>
        <begin position="104"/>
        <end position="145"/>
    </location>
</feature>
<dbReference type="PANTHER" id="PTHR36617">
    <property type="entry name" value="PROTEIN, PUTATIVE-RELATED"/>
    <property type="match status" value="1"/>
</dbReference>
<organism evidence="2 3">
    <name type="scientific">Aegilops tauschii subsp. strangulata</name>
    <name type="common">Goatgrass</name>
    <dbReference type="NCBI Taxonomy" id="200361"/>
    <lineage>
        <taxon>Eukaryota</taxon>
        <taxon>Viridiplantae</taxon>
        <taxon>Streptophyta</taxon>
        <taxon>Embryophyta</taxon>
        <taxon>Tracheophyta</taxon>
        <taxon>Spermatophyta</taxon>
        <taxon>Magnoliopsida</taxon>
        <taxon>Liliopsida</taxon>
        <taxon>Poales</taxon>
        <taxon>Poaceae</taxon>
        <taxon>BOP clade</taxon>
        <taxon>Pooideae</taxon>
        <taxon>Triticodae</taxon>
        <taxon>Triticeae</taxon>
        <taxon>Triticinae</taxon>
        <taxon>Aegilops</taxon>
    </lineage>
</organism>
<reference evidence="3" key="1">
    <citation type="journal article" date="2014" name="Science">
        <title>Ancient hybridizations among the ancestral genomes of bread wheat.</title>
        <authorList>
            <consortium name="International Wheat Genome Sequencing Consortium,"/>
            <person name="Marcussen T."/>
            <person name="Sandve S.R."/>
            <person name="Heier L."/>
            <person name="Spannagl M."/>
            <person name="Pfeifer M."/>
            <person name="Jakobsen K.S."/>
            <person name="Wulff B.B."/>
            <person name="Steuernagel B."/>
            <person name="Mayer K.F."/>
            <person name="Olsen O.A."/>
        </authorList>
    </citation>
    <scope>NUCLEOTIDE SEQUENCE [LARGE SCALE GENOMIC DNA]</scope>
    <source>
        <strain evidence="3">cv. AL8/78</strain>
    </source>
</reference>
<evidence type="ECO:0000259" key="1">
    <source>
        <dbReference type="Pfam" id="PF13966"/>
    </source>
</evidence>
<evidence type="ECO:0000313" key="3">
    <source>
        <dbReference type="Proteomes" id="UP000015105"/>
    </source>
</evidence>
<reference evidence="2" key="3">
    <citation type="journal article" date="2017" name="Nature">
        <title>Genome sequence of the progenitor of the wheat D genome Aegilops tauschii.</title>
        <authorList>
            <person name="Luo M.C."/>
            <person name="Gu Y.Q."/>
            <person name="Puiu D."/>
            <person name="Wang H."/>
            <person name="Twardziok S.O."/>
            <person name="Deal K.R."/>
            <person name="Huo N."/>
            <person name="Zhu T."/>
            <person name="Wang L."/>
            <person name="Wang Y."/>
            <person name="McGuire P.E."/>
            <person name="Liu S."/>
            <person name="Long H."/>
            <person name="Ramasamy R.K."/>
            <person name="Rodriguez J.C."/>
            <person name="Van S.L."/>
            <person name="Yuan L."/>
            <person name="Wang Z."/>
            <person name="Xia Z."/>
            <person name="Xiao L."/>
            <person name="Anderson O.D."/>
            <person name="Ouyang S."/>
            <person name="Liang Y."/>
            <person name="Zimin A.V."/>
            <person name="Pertea G."/>
            <person name="Qi P."/>
            <person name="Bennetzen J.L."/>
            <person name="Dai X."/>
            <person name="Dawson M.W."/>
            <person name="Muller H.G."/>
            <person name="Kugler K."/>
            <person name="Rivarola-Duarte L."/>
            <person name="Spannagl M."/>
            <person name="Mayer K.F.X."/>
            <person name="Lu F.H."/>
            <person name="Bevan M.W."/>
            <person name="Leroy P."/>
            <person name="Li P."/>
            <person name="You F.M."/>
            <person name="Sun Q."/>
            <person name="Liu Z."/>
            <person name="Lyons E."/>
            <person name="Wicker T."/>
            <person name="Salzberg S.L."/>
            <person name="Devos K.M."/>
            <person name="Dvorak J."/>
        </authorList>
    </citation>
    <scope>NUCLEOTIDE SEQUENCE [LARGE SCALE GENOMIC DNA]</scope>
    <source>
        <strain evidence="2">cv. AL8/78</strain>
    </source>
</reference>